<organism evidence="3 4">
    <name type="scientific">Marinicella litoralis</name>
    <dbReference type="NCBI Taxonomy" id="644220"/>
    <lineage>
        <taxon>Bacteria</taxon>
        <taxon>Pseudomonadati</taxon>
        <taxon>Pseudomonadota</taxon>
        <taxon>Gammaproteobacteria</taxon>
        <taxon>Lysobacterales</taxon>
        <taxon>Marinicellaceae</taxon>
        <taxon>Marinicella</taxon>
    </lineage>
</organism>
<keyword evidence="1" id="KW-0812">Transmembrane</keyword>
<comment type="caution">
    <text evidence="3">The sequence shown here is derived from an EMBL/GenBank/DDBJ whole genome shotgun (WGS) entry which is preliminary data.</text>
</comment>
<dbReference type="RefSeq" id="WP_246026988.1">
    <property type="nucleotide sequence ID" value="NZ_NIHB01000001.1"/>
</dbReference>
<feature type="transmembrane region" description="Helical" evidence="1">
    <location>
        <begin position="111"/>
        <end position="133"/>
    </location>
</feature>
<evidence type="ECO:0000259" key="2">
    <source>
        <dbReference type="Pfam" id="PF07885"/>
    </source>
</evidence>
<dbReference type="Pfam" id="PF07885">
    <property type="entry name" value="Ion_trans_2"/>
    <property type="match status" value="1"/>
</dbReference>
<reference evidence="3 4" key="1">
    <citation type="submission" date="2019-03" db="EMBL/GenBank/DDBJ databases">
        <title>Genomic Encyclopedia of Type Strains, Phase IV (KMG-IV): sequencing the most valuable type-strain genomes for metagenomic binning, comparative biology and taxonomic classification.</title>
        <authorList>
            <person name="Goeker M."/>
        </authorList>
    </citation>
    <scope>NUCLEOTIDE SEQUENCE [LARGE SCALE GENOMIC DNA]</scope>
    <source>
        <strain evidence="3 4">DSM 25488</strain>
    </source>
</reference>
<proteinExistence type="predicted"/>
<keyword evidence="1" id="KW-1133">Transmembrane helix</keyword>
<accession>A0A4R6Y3S8</accession>
<feature type="transmembrane region" description="Helical" evidence="1">
    <location>
        <begin position="6"/>
        <end position="28"/>
    </location>
</feature>
<gene>
    <name evidence="3" type="ORF">C8D91_0614</name>
</gene>
<evidence type="ECO:0000313" key="3">
    <source>
        <dbReference type="EMBL" id="TDR23748.1"/>
    </source>
</evidence>
<dbReference type="SUPFAM" id="SSF81324">
    <property type="entry name" value="Voltage-gated potassium channels"/>
    <property type="match status" value="1"/>
</dbReference>
<dbReference type="InterPro" id="IPR013099">
    <property type="entry name" value="K_chnl_dom"/>
</dbReference>
<evidence type="ECO:0000256" key="1">
    <source>
        <dbReference type="SAM" id="Phobius"/>
    </source>
</evidence>
<feature type="domain" description="Potassium channel" evidence="2">
    <location>
        <begin position="54"/>
        <end position="132"/>
    </location>
</feature>
<dbReference type="Proteomes" id="UP000295724">
    <property type="component" value="Unassembled WGS sequence"/>
</dbReference>
<keyword evidence="1" id="KW-0472">Membrane</keyword>
<dbReference type="AlphaFoldDB" id="A0A4R6Y3S8"/>
<evidence type="ECO:0000313" key="4">
    <source>
        <dbReference type="Proteomes" id="UP000295724"/>
    </source>
</evidence>
<feature type="transmembrane region" description="Helical" evidence="1">
    <location>
        <begin position="40"/>
        <end position="66"/>
    </location>
</feature>
<protein>
    <submittedName>
        <fullName evidence="3">Ion channel</fullName>
    </submittedName>
</protein>
<dbReference type="EMBL" id="SNZB01000001">
    <property type="protein sequence ID" value="TDR23748.1"/>
    <property type="molecule type" value="Genomic_DNA"/>
</dbReference>
<keyword evidence="4" id="KW-1185">Reference proteome</keyword>
<sequence length="142" mass="16348">MIFWVSFINSCVVALVVMIHYGFLFQLSRILPRLKIKPRFTLVLGVFGALLAHTIEVWVFATAYYWKLKFAAFGSFEGNFDGSWLDCTYISFTTFTTLGFGDIVPLGHIRFLVGIESLTGLVLITWSASFLFYEMQKYWKVK</sequence>
<dbReference type="Gene3D" id="1.10.287.70">
    <property type="match status" value="1"/>
</dbReference>
<name>A0A4R6Y3S8_9GAMM</name>